<feature type="compositionally biased region" description="Basic residues" evidence="1">
    <location>
        <begin position="145"/>
        <end position="154"/>
    </location>
</feature>
<evidence type="ECO:0008006" key="4">
    <source>
        <dbReference type="Google" id="ProtNLM"/>
    </source>
</evidence>
<keyword evidence="3" id="KW-1185">Reference proteome</keyword>
<feature type="region of interest" description="Disordered" evidence="1">
    <location>
        <begin position="120"/>
        <end position="163"/>
    </location>
</feature>
<dbReference type="AlphaFoldDB" id="A0A813FIW9"/>
<dbReference type="SUPFAM" id="SSF54928">
    <property type="entry name" value="RNA-binding domain, RBD"/>
    <property type="match status" value="1"/>
</dbReference>
<dbReference type="GO" id="GO:0003676">
    <property type="term" value="F:nucleic acid binding"/>
    <property type="evidence" value="ECO:0007669"/>
    <property type="project" value="InterPro"/>
</dbReference>
<proteinExistence type="predicted"/>
<organism evidence="2 3">
    <name type="scientific">Polarella glacialis</name>
    <name type="common">Dinoflagellate</name>
    <dbReference type="NCBI Taxonomy" id="89957"/>
    <lineage>
        <taxon>Eukaryota</taxon>
        <taxon>Sar</taxon>
        <taxon>Alveolata</taxon>
        <taxon>Dinophyceae</taxon>
        <taxon>Suessiales</taxon>
        <taxon>Suessiaceae</taxon>
        <taxon>Polarella</taxon>
    </lineage>
</organism>
<protein>
    <recommendedName>
        <fullName evidence="4">RRM domain-containing protein</fullName>
    </recommendedName>
</protein>
<dbReference type="EMBL" id="CAJNNV010025058">
    <property type="protein sequence ID" value="CAE8611902.1"/>
    <property type="molecule type" value="Genomic_DNA"/>
</dbReference>
<dbReference type="OrthoDB" id="425339at2759"/>
<reference evidence="2" key="1">
    <citation type="submission" date="2021-02" db="EMBL/GenBank/DDBJ databases">
        <authorList>
            <person name="Dougan E. K."/>
            <person name="Rhodes N."/>
            <person name="Thang M."/>
            <person name="Chan C."/>
        </authorList>
    </citation>
    <scope>NUCLEOTIDE SEQUENCE</scope>
</reference>
<dbReference type="CDD" id="cd00590">
    <property type="entry name" value="RRM_SF"/>
    <property type="match status" value="1"/>
</dbReference>
<evidence type="ECO:0000256" key="1">
    <source>
        <dbReference type="SAM" id="MobiDB-lite"/>
    </source>
</evidence>
<gene>
    <name evidence="2" type="ORF">PGLA1383_LOCUS29711</name>
</gene>
<evidence type="ECO:0000313" key="3">
    <source>
        <dbReference type="Proteomes" id="UP000654075"/>
    </source>
</evidence>
<accession>A0A813FIW9</accession>
<name>A0A813FIW9_POLGL</name>
<comment type="caution">
    <text evidence="2">The sequence shown here is derived from an EMBL/GenBank/DDBJ whole genome shotgun (WGS) entry which is preliminary data.</text>
</comment>
<evidence type="ECO:0000313" key="2">
    <source>
        <dbReference type="EMBL" id="CAE8611902.1"/>
    </source>
</evidence>
<dbReference type="Proteomes" id="UP000654075">
    <property type="component" value="Unassembled WGS sequence"/>
</dbReference>
<dbReference type="InterPro" id="IPR035979">
    <property type="entry name" value="RBD_domain_sf"/>
</dbReference>
<sequence length="163" mass="16798">MFGQTNSIVAPLPEGMDLEAARLAFADFGEVHSLDLVPGFSSLAAVVFSNSRAASAALEAFGAAESLPGPGPQVGDRTVELVGDADLNMKDSSRISDDWQADPEVSASAWNEAGLRAKVEKRGLGSNRPELPAGFGSAGGGSGRGRSRQARARRAALEQEAAS</sequence>